<dbReference type="Gene3D" id="3.30.300.20">
    <property type="match status" value="1"/>
</dbReference>
<sequence length="139" mass="15331">MRVELQRIDDAFHFEAVGTEGVKVDIDGSRDIGAAGAGARPMELILMGLGGCSAIDVILILKKQRQVIEDLKIVLDGERVDDTPAVFKAIRMDFQFTGELDRDKVKRAIQLSVEKYCSVYAMLAETAEITHSFSINGEK</sequence>
<protein>
    <submittedName>
        <fullName evidence="1">Putative redox protein</fullName>
    </submittedName>
</protein>
<dbReference type="RefSeq" id="WP_132129667.1">
    <property type="nucleotide sequence ID" value="NZ_CP042432.1"/>
</dbReference>
<accession>A0A4R3KRM4</accession>
<reference evidence="1 2" key="1">
    <citation type="submission" date="2019-03" db="EMBL/GenBank/DDBJ databases">
        <title>Genomic Encyclopedia of Type Strains, Phase IV (KMG-IV): sequencing the most valuable type-strain genomes for metagenomic binning, comparative biology and taxonomic classification.</title>
        <authorList>
            <person name="Goeker M."/>
        </authorList>
    </citation>
    <scope>NUCLEOTIDE SEQUENCE [LARGE SCALE GENOMIC DNA]</scope>
    <source>
        <strain evidence="1 2">DSM 21100</strain>
    </source>
</reference>
<dbReference type="Proteomes" id="UP000295807">
    <property type="component" value="Unassembled WGS sequence"/>
</dbReference>
<dbReference type="InterPro" id="IPR003718">
    <property type="entry name" value="OsmC/Ohr_fam"/>
</dbReference>
<proteinExistence type="predicted"/>
<dbReference type="PANTHER" id="PTHR34352:SF1">
    <property type="entry name" value="PROTEIN YHFA"/>
    <property type="match status" value="1"/>
</dbReference>
<dbReference type="EMBL" id="SMAD01000008">
    <property type="protein sequence ID" value="TCS86263.1"/>
    <property type="molecule type" value="Genomic_DNA"/>
</dbReference>
<dbReference type="PANTHER" id="PTHR34352">
    <property type="entry name" value="PROTEIN YHFA"/>
    <property type="match status" value="1"/>
</dbReference>
<evidence type="ECO:0000313" key="1">
    <source>
        <dbReference type="EMBL" id="TCS86263.1"/>
    </source>
</evidence>
<evidence type="ECO:0000313" key="2">
    <source>
        <dbReference type="Proteomes" id="UP000295807"/>
    </source>
</evidence>
<organism evidence="1 2">
    <name type="scientific">Anseongella ginsenosidimutans</name>
    <dbReference type="NCBI Taxonomy" id="496056"/>
    <lineage>
        <taxon>Bacteria</taxon>
        <taxon>Pseudomonadati</taxon>
        <taxon>Bacteroidota</taxon>
        <taxon>Sphingobacteriia</taxon>
        <taxon>Sphingobacteriales</taxon>
        <taxon>Sphingobacteriaceae</taxon>
        <taxon>Anseongella</taxon>
    </lineage>
</organism>
<gene>
    <name evidence="1" type="ORF">EDD80_10854</name>
</gene>
<comment type="caution">
    <text evidence="1">The sequence shown here is derived from an EMBL/GenBank/DDBJ whole genome shotgun (WGS) entry which is preliminary data.</text>
</comment>
<dbReference type="InterPro" id="IPR015946">
    <property type="entry name" value="KH_dom-like_a/b"/>
</dbReference>
<dbReference type="AlphaFoldDB" id="A0A4R3KRM4"/>
<dbReference type="SUPFAM" id="SSF82784">
    <property type="entry name" value="OsmC-like"/>
    <property type="match status" value="1"/>
</dbReference>
<keyword evidence="2" id="KW-1185">Reference proteome</keyword>
<dbReference type="InterPro" id="IPR036102">
    <property type="entry name" value="OsmC/Ohrsf"/>
</dbReference>
<dbReference type="OrthoDB" id="9804010at2"/>
<name>A0A4R3KRM4_9SPHI</name>
<dbReference type="Pfam" id="PF02566">
    <property type="entry name" value="OsmC"/>
    <property type="match status" value="1"/>
</dbReference>